<dbReference type="EMBL" id="CP002455">
    <property type="protein sequence ID" value="ADX67714.1"/>
    <property type="molecule type" value="Genomic_DNA"/>
</dbReference>
<dbReference type="KEGG" id="wvi:Weevi_1005"/>
<dbReference type="STRING" id="865938.Weevi_1005"/>
<dbReference type="CDD" id="cd02440">
    <property type="entry name" value="AdoMet_MTases"/>
    <property type="match status" value="1"/>
</dbReference>
<dbReference type="OrthoDB" id="2370471at2"/>
<evidence type="ECO:0000313" key="2">
    <source>
        <dbReference type="Proteomes" id="UP000008641"/>
    </source>
</evidence>
<dbReference type="GO" id="GO:0032259">
    <property type="term" value="P:methylation"/>
    <property type="evidence" value="ECO:0007669"/>
    <property type="project" value="UniProtKB-KW"/>
</dbReference>
<dbReference type="HOGENOM" id="CLU_068669_1_0_10"/>
<keyword evidence="1" id="KW-0489">Methyltransferase</keyword>
<organism evidence="1 2">
    <name type="scientific">Weeksella virosa (strain ATCC 43766 / DSM 16922 / JCM 21250 / CCUG 30538 / CDC 9751 / IAM 14551 / NBRC 16016 / NCTC 11634 / CL345/78)</name>
    <dbReference type="NCBI Taxonomy" id="865938"/>
    <lineage>
        <taxon>Bacteria</taxon>
        <taxon>Pseudomonadati</taxon>
        <taxon>Bacteroidota</taxon>
        <taxon>Flavobacteriia</taxon>
        <taxon>Flavobacteriales</taxon>
        <taxon>Weeksellaceae</taxon>
        <taxon>Weeksella</taxon>
    </lineage>
</organism>
<dbReference type="Gene3D" id="3.40.50.150">
    <property type="entry name" value="Vaccinia Virus protein VP39"/>
    <property type="match status" value="1"/>
</dbReference>
<proteinExistence type="predicted"/>
<dbReference type="GO" id="GO:0008168">
    <property type="term" value="F:methyltransferase activity"/>
    <property type="evidence" value="ECO:0007669"/>
    <property type="project" value="UniProtKB-KW"/>
</dbReference>
<dbReference type="eggNOG" id="COG2227">
    <property type="taxonomic scope" value="Bacteria"/>
</dbReference>
<accession>F0P204</accession>
<keyword evidence="2" id="KW-1185">Reference proteome</keyword>
<reference evidence="1 2" key="1">
    <citation type="journal article" date="2011" name="Stand. Genomic Sci.">
        <title>Complete genome sequence of Weeksella virosa type strain (9751).</title>
        <authorList>
            <person name="Lang E."/>
            <person name="Teshima H."/>
            <person name="Lucas S."/>
            <person name="Lapidus A."/>
            <person name="Hammon N."/>
            <person name="Deshpande S."/>
            <person name="Nolan M."/>
            <person name="Cheng J.F."/>
            <person name="Pitluck S."/>
            <person name="Liolios K."/>
            <person name="Pagani I."/>
            <person name="Mikhailova N."/>
            <person name="Ivanova N."/>
            <person name="Mavromatis K."/>
            <person name="Pati A."/>
            <person name="Tapia R."/>
            <person name="Han C."/>
            <person name="Goodwin L."/>
            <person name="Chen A."/>
            <person name="Palaniappan K."/>
            <person name="Land M."/>
            <person name="Hauser L."/>
            <person name="Chang Y.J."/>
            <person name="Jeffries C.D."/>
            <person name="Brambilla E.M."/>
            <person name="Kopitz M."/>
            <person name="Rohde M."/>
            <person name="Goker M."/>
            <person name="Tindall B.J."/>
            <person name="Detter J.C."/>
            <person name="Woyke T."/>
            <person name="Bristow J."/>
            <person name="Eisen J.A."/>
            <person name="Markowitz V."/>
            <person name="Hugenholtz P."/>
            <person name="Klenk H.P."/>
            <person name="Kyrpides N.C."/>
        </authorList>
    </citation>
    <scope>NUCLEOTIDE SEQUENCE [LARGE SCALE GENOMIC DNA]</scope>
    <source>
        <strain evidence="2">ATCC 43766 / DSM 16922 / JCM 21250 / NBRC 16016 / NCTC 11634 / CL345/78</strain>
    </source>
</reference>
<gene>
    <name evidence="1" type="ordered locus">Weevi_1005</name>
</gene>
<reference evidence="2" key="2">
    <citation type="journal article" date="2011" name="Stand. Genomic Sci.">
        <title>Complete genome sequence of Weeksella virosa type strain (9751T).</title>
        <authorList>
            <person name="Lang E."/>
            <person name="Teshima H."/>
            <person name="Lucas S."/>
            <person name="Lapidus A."/>
            <person name="Hammon N."/>
            <person name="Deshpande S."/>
            <person name="Nolan M."/>
            <person name="Cheng J."/>
            <person name="Pitluck S."/>
            <person name="Liolios K."/>
            <person name="Pagani I."/>
            <person name="Mikhailova N."/>
            <person name="Ivanova N."/>
            <person name="Mavromatis K."/>
            <person name="Pati A."/>
            <person name="Tapia R."/>
            <person name="Han C."/>
            <person name="Goodwin L."/>
            <person name="Chen A."/>
            <person name="Palaniappan K."/>
            <person name="Land M."/>
            <person name="Hauser L."/>
            <person name="Chang Y."/>
            <person name="Jeffries C."/>
            <person name="Brambilla E."/>
            <person name="Kopitz M."/>
            <person name="Rohde M."/>
            <person name="Goker M."/>
            <person name="Tindall B."/>
            <person name="Detter J."/>
            <person name="Woyke T."/>
            <person name="Bristow J."/>
            <person name="Eisen J."/>
            <person name="Markowitz V."/>
            <person name="Hugenholtz P."/>
            <person name="Klenk H."/>
            <person name="Kyrpides N."/>
        </authorList>
    </citation>
    <scope>NUCLEOTIDE SEQUENCE [LARGE SCALE GENOMIC DNA]</scope>
    <source>
        <strain evidence="2">ATCC 43766 / DSM 16922 / JCM 21250 / NBRC 16016 / NCTC 11634 / CL345/78</strain>
    </source>
</reference>
<keyword evidence="1" id="KW-0808">Transferase</keyword>
<dbReference type="SUPFAM" id="SSF53335">
    <property type="entry name" value="S-adenosyl-L-methionine-dependent methyltransferases"/>
    <property type="match status" value="1"/>
</dbReference>
<evidence type="ECO:0000313" key="1">
    <source>
        <dbReference type="EMBL" id="ADX67714.1"/>
    </source>
</evidence>
<sequence length="278" mass="32519">MKNFVVKDYFLSQEEFQLKVEEETGILYTYPTPNNLDKYYDSPNYISHSNGKKTIFEKIYQLAKEYNLRSKSKIVQTYTNGKKILDYGCGVGDFLVTMKNYGFSVEGFEPNPIALKQAQNKLGDLVSEKSILKRKETYDIITLWHVLEHIRNRDEIVQSLIDHLEPKGKLIIAVPNHTSYDAQYYGRFWAAYDVPRHLWHFSPNSMKTYFDGFGMKIENILPQHLDSFYVSILSEKYKGKSIPFIRGIFRGILSNLKARKTKNYSSLIYIISRKDKKN</sequence>
<dbReference type="Proteomes" id="UP000008641">
    <property type="component" value="Chromosome"/>
</dbReference>
<dbReference type="PANTHER" id="PTHR43861:SF6">
    <property type="entry name" value="METHYLTRANSFERASE TYPE 11"/>
    <property type="match status" value="1"/>
</dbReference>
<dbReference type="AlphaFoldDB" id="F0P204"/>
<dbReference type="Pfam" id="PF13489">
    <property type="entry name" value="Methyltransf_23"/>
    <property type="match status" value="1"/>
</dbReference>
<protein>
    <submittedName>
        <fullName evidence="1">Methyltransferase type 12</fullName>
    </submittedName>
</protein>
<dbReference type="InterPro" id="IPR029063">
    <property type="entry name" value="SAM-dependent_MTases_sf"/>
</dbReference>
<dbReference type="RefSeq" id="WP_013598104.1">
    <property type="nucleotide sequence ID" value="NC_015144.1"/>
</dbReference>
<name>F0P204_WEEVC</name>
<dbReference type="PANTHER" id="PTHR43861">
    <property type="entry name" value="TRANS-ACONITATE 2-METHYLTRANSFERASE-RELATED"/>
    <property type="match status" value="1"/>
</dbReference>